<dbReference type="RefSeq" id="WP_147059609.1">
    <property type="nucleotide sequence ID" value="NZ_CP042437.1"/>
</dbReference>
<gene>
    <name evidence="1" type="ORF">FSB76_28655</name>
</gene>
<reference evidence="1 2" key="1">
    <citation type="journal article" date="2013" name="J. Microbiol.">
        <title>Mucilaginibacter ginsenosidivorax sp. nov., with ginsenoside converting activity isolated from sediment.</title>
        <authorList>
            <person name="Kim J.K."/>
            <person name="Choi T.E."/>
            <person name="Liu Q.M."/>
            <person name="Park H.Y."/>
            <person name="Yi T.H."/>
            <person name="Yoon M.H."/>
            <person name="Kim S.C."/>
            <person name="Im W.T."/>
        </authorList>
    </citation>
    <scope>NUCLEOTIDE SEQUENCE [LARGE SCALE GENOMIC DNA]</scope>
    <source>
        <strain evidence="1 2">KHI28</strain>
    </source>
</reference>
<dbReference type="EMBL" id="CP042437">
    <property type="protein sequence ID" value="QEC79732.1"/>
    <property type="molecule type" value="Genomic_DNA"/>
</dbReference>
<sequence length="127" mass="13936">MELQITFLSEDKASAIEHTAGLRKKIKFYLPEADVEKNKIKEGDAGAESEIISMLLGAGFAGKLFEIIKSYIVAKIKADVDLAKIDAKKSKIEVSGKNAQGEDISIVITCDPEDLTKFKDLLKTTFN</sequence>
<dbReference type="KEGG" id="mgk:FSB76_28655"/>
<accession>A0A5B8WA49</accession>
<evidence type="ECO:0000313" key="1">
    <source>
        <dbReference type="EMBL" id="QEC79732.1"/>
    </source>
</evidence>
<protein>
    <submittedName>
        <fullName evidence="1">Uncharacterized protein</fullName>
    </submittedName>
</protein>
<dbReference type="Proteomes" id="UP000321362">
    <property type="component" value="Chromosome"/>
</dbReference>
<proteinExistence type="predicted"/>
<dbReference type="AlphaFoldDB" id="A0A5B8WA49"/>
<name>A0A5B8WA49_9SPHI</name>
<keyword evidence="2" id="KW-1185">Reference proteome</keyword>
<organism evidence="1 2">
    <name type="scientific">Mucilaginibacter ginsenosidivorax</name>
    <dbReference type="NCBI Taxonomy" id="862126"/>
    <lineage>
        <taxon>Bacteria</taxon>
        <taxon>Pseudomonadati</taxon>
        <taxon>Bacteroidota</taxon>
        <taxon>Sphingobacteriia</taxon>
        <taxon>Sphingobacteriales</taxon>
        <taxon>Sphingobacteriaceae</taxon>
        <taxon>Mucilaginibacter</taxon>
    </lineage>
</organism>
<evidence type="ECO:0000313" key="2">
    <source>
        <dbReference type="Proteomes" id="UP000321362"/>
    </source>
</evidence>